<evidence type="ECO:0000256" key="1">
    <source>
        <dbReference type="ARBA" id="ARBA00004514"/>
    </source>
</evidence>
<evidence type="ECO:0000256" key="14">
    <source>
        <dbReference type="SAM" id="Phobius"/>
    </source>
</evidence>
<evidence type="ECO:0000256" key="10">
    <source>
        <dbReference type="ARBA" id="ARBA00022840"/>
    </source>
</evidence>
<dbReference type="GO" id="GO:0004792">
    <property type="term" value="F:thiosulfate-cyanide sulfurtransferase activity"/>
    <property type="evidence" value="ECO:0007669"/>
    <property type="project" value="TreeGrafter"/>
</dbReference>
<keyword evidence="17" id="KW-1185">Reference proteome</keyword>
<comment type="caution">
    <text evidence="12">Lacks conserved residue(s) required for the propagation of feature annotation.</text>
</comment>
<keyword evidence="14" id="KW-1133">Transmembrane helix</keyword>
<keyword evidence="2 12" id="KW-0963">Cytoplasm</keyword>
<evidence type="ECO:0000256" key="12">
    <source>
        <dbReference type="HAMAP-Rule" id="MF_03049"/>
    </source>
</evidence>
<evidence type="ECO:0000259" key="15">
    <source>
        <dbReference type="PROSITE" id="PS50206"/>
    </source>
</evidence>
<keyword evidence="10 12" id="KW-0067">ATP-binding</keyword>
<dbReference type="GO" id="GO:0070566">
    <property type="term" value="F:adenylyltransferase activity"/>
    <property type="evidence" value="ECO:0007669"/>
    <property type="project" value="InterPro"/>
</dbReference>
<keyword evidence="14" id="KW-0812">Transmembrane</keyword>
<dbReference type="Pfam" id="PF00581">
    <property type="entry name" value="Rhodanese"/>
    <property type="match status" value="1"/>
</dbReference>
<evidence type="ECO:0000256" key="3">
    <source>
        <dbReference type="ARBA" id="ARBA00022679"/>
    </source>
</evidence>
<dbReference type="InterPro" id="IPR045886">
    <property type="entry name" value="ThiF/MoeB/HesA"/>
</dbReference>
<dbReference type="InterPro" id="IPR035985">
    <property type="entry name" value="Ubiquitin-activating_enz"/>
</dbReference>
<comment type="pathway">
    <text evidence="12">tRNA modification; 5-methoxycarbonylmethyl-2-thiouridine-tRNA biosynthesis.</text>
</comment>
<feature type="binding site" evidence="12">
    <location>
        <position position="195"/>
    </location>
    <ligand>
        <name>Zn(2+)</name>
        <dbReference type="ChEBI" id="CHEBI:29105"/>
    </ligand>
</feature>
<comment type="cofactor">
    <cofactor evidence="12">
        <name>Zn(2+)</name>
        <dbReference type="ChEBI" id="CHEBI:29105"/>
    </cofactor>
    <text evidence="12">Binds 1 zinc ion per subunit.</text>
</comment>
<evidence type="ECO:0000313" key="17">
    <source>
        <dbReference type="Proteomes" id="UP000761534"/>
    </source>
</evidence>
<dbReference type="AlphaFoldDB" id="A0A642V817"/>
<dbReference type="SMART" id="SM00450">
    <property type="entry name" value="RHOD"/>
    <property type="match status" value="1"/>
</dbReference>
<dbReference type="GO" id="GO:0042292">
    <property type="term" value="F:URM1 activating enzyme activity"/>
    <property type="evidence" value="ECO:0007669"/>
    <property type="project" value="TreeGrafter"/>
</dbReference>
<dbReference type="PANTHER" id="PTHR10953">
    <property type="entry name" value="UBIQUITIN-ACTIVATING ENZYME E1"/>
    <property type="match status" value="1"/>
</dbReference>
<feature type="binding site" evidence="12">
    <location>
        <position position="277"/>
    </location>
    <ligand>
        <name>Zn(2+)</name>
        <dbReference type="ChEBI" id="CHEBI:29105"/>
    </ligand>
</feature>
<dbReference type="EMBL" id="SWFS01000131">
    <property type="protein sequence ID" value="KAA8915913.1"/>
    <property type="molecule type" value="Genomic_DNA"/>
</dbReference>
<feature type="binding site" evidence="12">
    <location>
        <begin position="154"/>
        <end position="155"/>
    </location>
    <ligand>
        <name>ATP</name>
        <dbReference type="ChEBI" id="CHEBI:30616"/>
    </ligand>
</feature>
<feature type="binding site" evidence="12">
    <location>
        <position position="86"/>
    </location>
    <ligand>
        <name>ATP</name>
        <dbReference type="ChEBI" id="CHEBI:30616"/>
    </ligand>
</feature>
<keyword evidence="3 12" id="KW-0808">Transferase</keyword>
<dbReference type="PROSITE" id="PS50206">
    <property type="entry name" value="RHODANESE_3"/>
    <property type="match status" value="1"/>
</dbReference>
<keyword evidence="5" id="KW-0548">Nucleotidyltransferase</keyword>
<dbReference type="GO" id="GO:0002143">
    <property type="term" value="P:tRNA wobble position uridine thiolation"/>
    <property type="evidence" value="ECO:0007669"/>
    <property type="project" value="InterPro"/>
</dbReference>
<keyword evidence="11 12" id="KW-0511">Multifunctional enzyme</keyword>
<evidence type="ECO:0000256" key="9">
    <source>
        <dbReference type="ARBA" id="ARBA00022833"/>
    </source>
</evidence>
<feature type="transmembrane region" description="Helical" evidence="14">
    <location>
        <begin position="58"/>
        <end position="85"/>
    </location>
</feature>
<reference evidence="16" key="1">
    <citation type="journal article" date="2019" name="G3 (Bethesda)">
        <title>Genome Assemblies of Two Rare Opportunistic Yeast Pathogens: Diutina rugosa (syn. Candida rugosa) and Trichomonascus ciferrii (syn. Candida ciferrii).</title>
        <authorList>
            <person name="Mixao V."/>
            <person name="Saus E."/>
            <person name="Hansen A.P."/>
            <person name="Lass-Florl C."/>
            <person name="Gabaldon T."/>
        </authorList>
    </citation>
    <scope>NUCLEOTIDE SEQUENCE</scope>
    <source>
        <strain evidence="16">CBS 4856</strain>
    </source>
</reference>
<organism evidence="16 17">
    <name type="scientific">Trichomonascus ciferrii</name>
    <dbReference type="NCBI Taxonomy" id="44093"/>
    <lineage>
        <taxon>Eukaryota</taxon>
        <taxon>Fungi</taxon>
        <taxon>Dikarya</taxon>
        <taxon>Ascomycota</taxon>
        <taxon>Saccharomycotina</taxon>
        <taxon>Dipodascomycetes</taxon>
        <taxon>Dipodascales</taxon>
        <taxon>Trichomonascaceae</taxon>
        <taxon>Trichomonascus</taxon>
        <taxon>Trichomonascus ciferrii complex</taxon>
    </lineage>
</organism>
<protein>
    <recommendedName>
        <fullName evidence="15">Rhodanese domain-containing protein</fullName>
    </recommendedName>
</protein>
<evidence type="ECO:0000256" key="6">
    <source>
        <dbReference type="ARBA" id="ARBA00022723"/>
    </source>
</evidence>
<evidence type="ECO:0000256" key="13">
    <source>
        <dbReference type="SAM" id="Coils"/>
    </source>
</evidence>
<sequence>MSTELEALRKENERLRRELERREENEKLSLEEYRRYGRQLIMGEIGIRGQLRLKRARVLVVGAGGLGCPVLAYLGGAGVGTIGIVDNDTVDASNIHRQILHDTTKVGLSKAESARQFLHNQNDNVNVQVHNTRLLPDNVFEIFQQYDLVLDCTDTPNTRYLISDAAVILGLPLVSASALKTEGQLSVLNFKNGPCYRCFFPVPPPPDSVLSCGDGGILGPVVGVMGVMQSIEAIKVITGAYEDRQEFKPSLTLFSAYSMPQWRSIRMRGKKPDCATCGNAPTITKQSIESGETDYTAFCGLPSQVTLSPTERVSVKQYAELRDKPHTLIDVREKPQFEICSLEGALNKPYMGLKSGKVNFEEGELQEPVYVCCRYGNDSQATVKILKEQYNLQGVYDIEGGLDKWSQDVDEEFPRY</sequence>
<dbReference type="GO" id="GO:0005524">
    <property type="term" value="F:ATP binding"/>
    <property type="evidence" value="ECO:0007669"/>
    <property type="project" value="UniProtKB-KW"/>
</dbReference>
<dbReference type="PANTHER" id="PTHR10953:SF102">
    <property type="entry name" value="ADENYLYLTRANSFERASE AND SULFURTRANSFERASE MOCS3"/>
    <property type="match status" value="1"/>
</dbReference>
<dbReference type="Gene3D" id="3.40.250.10">
    <property type="entry name" value="Rhodanese-like domain"/>
    <property type="match status" value="1"/>
</dbReference>
<dbReference type="GO" id="GO:0032447">
    <property type="term" value="P:protein urmylation"/>
    <property type="evidence" value="ECO:0007669"/>
    <property type="project" value="TreeGrafter"/>
</dbReference>
<dbReference type="SUPFAM" id="SSF69572">
    <property type="entry name" value="Activating enzymes of the ubiquitin-like proteins"/>
    <property type="match status" value="1"/>
</dbReference>
<feature type="coiled-coil region" evidence="13">
    <location>
        <begin position="2"/>
        <end position="36"/>
    </location>
</feature>
<comment type="caution">
    <text evidence="16">The sequence shown here is derived from an EMBL/GenBank/DDBJ whole genome shotgun (WGS) entry which is preliminary data.</text>
</comment>
<feature type="binding site" evidence="12">
    <location>
        <position position="110"/>
    </location>
    <ligand>
        <name>ATP</name>
        <dbReference type="ChEBI" id="CHEBI:30616"/>
    </ligand>
</feature>
<dbReference type="GO" id="GO:0046872">
    <property type="term" value="F:metal ion binding"/>
    <property type="evidence" value="ECO:0007669"/>
    <property type="project" value="UniProtKB-KW"/>
</dbReference>
<dbReference type="HAMAP" id="MF_03049">
    <property type="entry name" value="MOCS3_Uba4"/>
    <property type="match status" value="1"/>
</dbReference>
<dbReference type="InterPro" id="IPR028885">
    <property type="entry name" value="MOCS3/Uba4"/>
</dbReference>
<dbReference type="OrthoDB" id="10261062at2759"/>
<dbReference type="FunFam" id="3.40.50.720:FF:000033">
    <property type="entry name" value="Adenylyltransferase and sulfurtransferase MOCS3"/>
    <property type="match status" value="1"/>
</dbReference>
<keyword evidence="6 12" id="KW-0479">Metal-binding</keyword>
<feature type="binding site" evidence="12">
    <location>
        <position position="274"/>
    </location>
    <ligand>
        <name>Zn(2+)</name>
        <dbReference type="ChEBI" id="CHEBI:29105"/>
    </ligand>
</feature>
<evidence type="ECO:0000256" key="2">
    <source>
        <dbReference type="ARBA" id="ARBA00022490"/>
    </source>
</evidence>
<feature type="binding site" evidence="12">
    <location>
        <position position="65"/>
    </location>
    <ligand>
        <name>ATP</name>
        <dbReference type="ChEBI" id="CHEBI:30616"/>
    </ligand>
</feature>
<keyword evidence="14" id="KW-0472">Membrane</keyword>
<keyword evidence="8" id="KW-0833">Ubl conjugation pathway</keyword>
<comment type="similarity">
    <text evidence="12">In the N-terminal section; belongs to the HesA/MoeB/ThiF family. UBA4 subfamily.</text>
</comment>
<feature type="binding site" evidence="12">
    <location>
        <position position="198"/>
    </location>
    <ligand>
        <name>Zn(2+)</name>
        <dbReference type="ChEBI" id="CHEBI:29105"/>
    </ligand>
</feature>
<feature type="active site" description="Glycyl thioester intermediate; for adenylyltransferase activity" evidence="12">
    <location>
        <position position="212"/>
    </location>
</feature>
<evidence type="ECO:0000256" key="11">
    <source>
        <dbReference type="ARBA" id="ARBA00023268"/>
    </source>
</evidence>
<dbReference type="InterPro" id="IPR036873">
    <property type="entry name" value="Rhodanese-like_dom_sf"/>
</dbReference>
<keyword evidence="9 12" id="KW-0862">Zinc</keyword>
<keyword evidence="7 12" id="KW-0547">Nucleotide-binding</keyword>
<evidence type="ECO:0000256" key="4">
    <source>
        <dbReference type="ARBA" id="ARBA00022694"/>
    </source>
</evidence>
<name>A0A642V817_9ASCO</name>
<accession>A0A642V817</accession>
<evidence type="ECO:0000256" key="5">
    <source>
        <dbReference type="ARBA" id="ARBA00022695"/>
    </source>
</evidence>
<evidence type="ECO:0000313" key="16">
    <source>
        <dbReference type="EMBL" id="KAA8915913.1"/>
    </source>
</evidence>
<dbReference type="Pfam" id="PF00899">
    <property type="entry name" value="ThiF"/>
    <property type="match status" value="1"/>
</dbReference>
<dbReference type="GO" id="GO:0005829">
    <property type="term" value="C:cytosol"/>
    <property type="evidence" value="ECO:0007669"/>
    <property type="project" value="UniProtKB-SubCell"/>
</dbReference>
<dbReference type="VEuPathDB" id="FungiDB:TRICI_001927"/>
<dbReference type="Gene3D" id="3.40.50.720">
    <property type="entry name" value="NAD(P)-binding Rossmann-like Domain"/>
    <property type="match status" value="1"/>
</dbReference>
<keyword evidence="4 12" id="KW-0819">tRNA processing</keyword>
<dbReference type="CDD" id="cd00757">
    <property type="entry name" value="ThiF_MoeB_HesA_family"/>
    <property type="match status" value="1"/>
</dbReference>
<keyword evidence="13" id="KW-0175">Coiled coil</keyword>
<dbReference type="InterPro" id="IPR001763">
    <property type="entry name" value="Rhodanese-like_dom"/>
</dbReference>
<comment type="subcellular location">
    <subcellularLocation>
        <location evidence="1">Cytoplasm</location>
        <location evidence="1">Cytosol</location>
    </subcellularLocation>
</comment>
<dbReference type="UniPathway" id="UPA00988"/>
<feature type="domain" description="Rhodanese" evidence="15">
    <location>
        <begin position="322"/>
        <end position="414"/>
    </location>
</feature>
<feature type="active site" description="Cysteine persulfide intermediate; for sulfurtransferase activity" evidence="12">
    <location>
        <position position="373"/>
    </location>
</feature>
<evidence type="ECO:0000256" key="7">
    <source>
        <dbReference type="ARBA" id="ARBA00022741"/>
    </source>
</evidence>
<dbReference type="InterPro" id="IPR000594">
    <property type="entry name" value="ThiF_NAD_FAD-bd"/>
</dbReference>
<evidence type="ECO:0000256" key="8">
    <source>
        <dbReference type="ARBA" id="ARBA00022786"/>
    </source>
</evidence>
<dbReference type="Proteomes" id="UP000761534">
    <property type="component" value="Unassembled WGS sequence"/>
</dbReference>
<proteinExistence type="inferred from homology"/>
<gene>
    <name evidence="12" type="primary">UBA4</name>
    <name evidence="16" type="ORF">TRICI_001927</name>
</gene>